<feature type="compositionally biased region" description="Basic and acidic residues" evidence="1">
    <location>
        <begin position="566"/>
        <end position="585"/>
    </location>
</feature>
<feature type="compositionally biased region" description="Polar residues" evidence="1">
    <location>
        <begin position="412"/>
        <end position="424"/>
    </location>
</feature>
<dbReference type="KEGG" id="dpx:DAPPUDRAFT_301967"/>
<feature type="region of interest" description="Disordered" evidence="1">
    <location>
        <begin position="73"/>
        <end position="256"/>
    </location>
</feature>
<feature type="compositionally biased region" description="Basic and acidic residues" evidence="1">
    <location>
        <begin position="537"/>
        <end position="546"/>
    </location>
</feature>
<feature type="compositionally biased region" description="Low complexity" evidence="1">
    <location>
        <begin position="455"/>
        <end position="467"/>
    </location>
</feature>
<feature type="compositionally biased region" description="Basic and acidic residues" evidence="1">
    <location>
        <begin position="273"/>
        <end position="289"/>
    </location>
</feature>
<feature type="compositionally biased region" description="Polar residues" evidence="1">
    <location>
        <begin position="290"/>
        <end position="300"/>
    </location>
</feature>
<dbReference type="PhylomeDB" id="E9GB52"/>
<dbReference type="HOGENOM" id="CLU_364731_0_0_1"/>
<keyword evidence="4" id="KW-1185">Reference proteome</keyword>
<feature type="compositionally biased region" description="Polar residues" evidence="1">
    <location>
        <begin position="127"/>
        <end position="145"/>
    </location>
</feature>
<feature type="compositionally biased region" description="Basic and acidic residues" evidence="1">
    <location>
        <begin position="212"/>
        <end position="224"/>
    </location>
</feature>
<feature type="compositionally biased region" description="Polar residues" evidence="1">
    <location>
        <begin position="1"/>
        <end position="12"/>
    </location>
</feature>
<sequence>MSEQPRGTSSSNRKTRTYPPKETSPVSDLKPKPPQRSKVQVATLEVHNVKKAINRYGTLPKGARIGAYLESLRQSGMTGEPPEGVDLEQGNKEEESPKSGHVSLLRQAVNHNRTEDPRLRPGVKNAGGSSSNPTKTPPTVRSHSVSGEGPRTPSPKPRNSGLRSSSNPQTRNPRENSPAPNLADLEFPPPPPPLEDDAASALDDNSSAASHDSIDGPKPRDHTPPTRPIPSPRGQIKTSSVQMRASSVDRVGGARQSLEDQFFLGEEVSIEENSLKRNIDSNRVNRESVNDSPNTTTGSAHSGGLVTSKSADSLSSSELLERKSGGTPFHSMEETGGGGGGIMSQSIFGILRSPSPWEDNQHGSDPPPEPAPSLVPAALNQKTKPSTPRGLRHVDAQLVAELKEKTDKKPSGGSSMENVGLQNPPSVHLVSELFENLRLKAGKKPGFTNETQTTPESSSAQPAAEMMAPPPPRPVHPAPQRPASHSGTKKVDLTAEQSSSQDQTNSSIVAAAAMVAANNGDGGVKFDFKSRLRKVANEKPEVEAAHDQQQQLQQPVAVKPVVKPPAPEKADKSAESSEDCDDKRKSSGSINSLKRMWEKDQQVQQQQQQPQQQPQSQRISLKSGANNAEPTANSRPPPPPQQQPDKPAVPVKPSSVVMKPLGKNSSAAIYATPTSSVINAKPPVANRSSAVYAKGPAASMVIQSSVGGSENGDGDRQKIVALCSEVEQVLSQSHATPNQWMELLSNVHSLCQTYADCIAPHGRFHFRQLIAKLETQTKEMKQTSCGPLRNSSEHSRLVGDVKNTVRDVANALQR</sequence>
<proteinExistence type="predicted"/>
<evidence type="ECO:0000313" key="4">
    <source>
        <dbReference type="Proteomes" id="UP000000305"/>
    </source>
</evidence>
<dbReference type="STRING" id="6669.E9GB52"/>
<reference evidence="3 4" key="1">
    <citation type="journal article" date="2011" name="Science">
        <title>The ecoresponsive genome of Daphnia pulex.</title>
        <authorList>
            <person name="Colbourne J.K."/>
            <person name="Pfrender M.E."/>
            <person name="Gilbert D."/>
            <person name="Thomas W.K."/>
            <person name="Tucker A."/>
            <person name="Oakley T.H."/>
            <person name="Tokishita S."/>
            <person name="Aerts A."/>
            <person name="Arnold G.J."/>
            <person name="Basu M.K."/>
            <person name="Bauer D.J."/>
            <person name="Caceres C.E."/>
            <person name="Carmel L."/>
            <person name="Casola C."/>
            <person name="Choi J.H."/>
            <person name="Detter J.C."/>
            <person name="Dong Q."/>
            <person name="Dusheyko S."/>
            <person name="Eads B.D."/>
            <person name="Frohlich T."/>
            <person name="Geiler-Samerotte K.A."/>
            <person name="Gerlach D."/>
            <person name="Hatcher P."/>
            <person name="Jogdeo S."/>
            <person name="Krijgsveld J."/>
            <person name="Kriventseva E.V."/>
            <person name="Kultz D."/>
            <person name="Laforsch C."/>
            <person name="Lindquist E."/>
            <person name="Lopez J."/>
            <person name="Manak J.R."/>
            <person name="Muller J."/>
            <person name="Pangilinan J."/>
            <person name="Patwardhan R.P."/>
            <person name="Pitluck S."/>
            <person name="Pritham E.J."/>
            <person name="Rechtsteiner A."/>
            <person name="Rho M."/>
            <person name="Rogozin I.B."/>
            <person name="Sakarya O."/>
            <person name="Salamov A."/>
            <person name="Schaack S."/>
            <person name="Shapiro H."/>
            <person name="Shiga Y."/>
            <person name="Skalitzky C."/>
            <person name="Smith Z."/>
            <person name="Souvorov A."/>
            <person name="Sung W."/>
            <person name="Tang Z."/>
            <person name="Tsuchiya D."/>
            <person name="Tu H."/>
            <person name="Vos H."/>
            <person name="Wang M."/>
            <person name="Wolf Y.I."/>
            <person name="Yamagata H."/>
            <person name="Yamada T."/>
            <person name="Ye Y."/>
            <person name="Shaw J.R."/>
            <person name="Andrews J."/>
            <person name="Crease T.J."/>
            <person name="Tang H."/>
            <person name="Lucas S.M."/>
            <person name="Robertson H.M."/>
            <person name="Bork P."/>
            <person name="Koonin E.V."/>
            <person name="Zdobnov E.M."/>
            <person name="Grigoriev I.V."/>
            <person name="Lynch M."/>
            <person name="Boore J.L."/>
        </authorList>
    </citation>
    <scope>NUCLEOTIDE SEQUENCE [LARGE SCALE GENOMIC DNA]</scope>
</reference>
<dbReference type="eggNOG" id="KOG4278">
    <property type="taxonomic scope" value="Eukaryota"/>
</dbReference>
<evidence type="ECO:0000256" key="1">
    <source>
        <dbReference type="SAM" id="MobiDB-lite"/>
    </source>
</evidence>
<feature type="region of interest" description="Disordered" evidence="1">
    <location>
        <begin position="537"/>
        <end position="658"/>
    </location>
</feature>
<dbReference type="AlphaFoldDB" id="E9GB52"/>
<organism evidence="3 4">
    <name type="scientific">Daphnia pulex</name>
    <name type="common">Water flea</name>
    <dbReference type="NCBI Taxonomy" id="6669"/>
    <lineage>
        <taxon>Eukaryota</taxon>
        <taxon>Metazoa</taxon>
        <taxon>Ecdysozoa</taxon>
        <taxon>Arthropoda</taxon>
        <taxon>Crustacea</taxon>
        <taxon>Branchiopoda</taxon>
        <taxon>Diplostraca</taxon>
        <taxon>Cladocera</taxon>
        <taxon>Anomopoda</taxon>
        <taxon>Daphniidae</taxon>
        <taxon>Daphnia</taxon>
    </lineage>
</organism>
<feature type="compositionally biased region" description="Polar residues" evidence="1">
    <location>
        <begin position="161"/>
        <end position="171"/>
    </location>
</feature>
<feature type="compositionally biased region" description="Polar residues" evidence="1">
    <location>
        <begin position="236"/>
        <end position="245"/>
    </location>
</feature>
<dbReference type="OMA" id="NEPHGAH"/>
<dbReference type="Proteomes" id="UP000000305">
    <property type="component" value="Unassembled WGS sequence"/>
</dbReference>
<dbReference type="EMBL" id="GL732537">
    <property type="protein sequence ID" value="EFX83372.1"/>
    <property type="molecule type" value="Genomic_DNA"/>
</dbReference>
<dbReference type="InParanoid" id="E9GB52"/>
<feature type="compositionally biased region" description="Low complexity" evidence="1">
    <location>
        <begin position="199"/>
        <end position="211"/>
    </location>
</feature>
<dbReference type="InterPro" id="IPR015015">
    <property type="entry name" value="F-actin-binding"/>
</dbReference>
<accession>E9GB52</accession>
<feature type="region of interest" description="Disordered" evidence="1">
    <location>
        <begin position="272"/>
        <end position="424"/>
    </location>
</feature>
<dbReference type="GO" id="GO:0005524">
    <property type="term" value="F:ATP binding"/>
    <property type="evidence" value="ECO:0007669"/>
    <property type="project" value="InterPro"/>
</dbReference>
<feature type="compositionally biased region" description="Polar residues" evidence="1">
    <location>
        <begin position="618"/>
        <end position="634"/>
    </location>
</feature>
<feature type="compositionally biased region" description="Pro residues" evidence="1">
    <location>
        <begin position="468"/>
        <end position="480"/>
    </location>
</feature>
<feature type="region of interest" description="Disordered" evidence="1">
    <location>
        <begin position="442"/>
        <end position="505"/>
    </location>
</feature>
<dbReference type="OrthoDB" id="98077at2759"/>
<protein>
    <recommendedName>
        <fullName evidence="2">F-actin binding domain-containing protein</fullName>
    </recommendedName>
</protein>
<dbReference type="Pfam" id="PF08919">
    <property type="entry name" value="F_actin_bind"/>
    <property type="match status" value="1"/>
</dbReference>
<dbReference type="GO" id="GO:0004715">
    <property type="term" value="F:non-membrane spanning protein tyrosine kinase activity"/>
    <property type="evidence" value="ECO:0007669"/>
    <property type="project" value="InterPro"/>
</dbReference>
<evidence type="ECO:0000313" key="3">
    <source>
        <dbReference type="EMBL" id="EFX83372.1"/>
    </source>
</evidence>
<feature type="compositionally biased region" description="Basic and acidic residues" evidence="1">
    <location>
        <begin position="401"/>
        <end position="410"/>
    </location>
</feature>
<feature type="compositionally biased region" description="Low complexity" evidence="1">
    <location>
        <begin position="643"/>
        <end position="658"/>
    </location>
</feature>
<feature type="region of interest" description="Disordered" evidence="1">
    <location>
        <begin position="1"/>
        <end position="43"/>
    </location>
</feature>
<feature type="compositionally biased region" description="Low complexity" evidence="1">
    <location>
        <begin position="602"/>
        <end position="617"/>
    </location>
</feature>
<dbReference type="Gene3D" id="1.20.120.330">
    <property type="entry name" value="Nucleotidyltransferases domain 2"/>
    <property type="match status" value="1"/>
</dbReference>
<gene>
    <name evidence="3" type="ORF">DAPPUDRAFT_301967</name>
</gene>
<feature type="compositionally biased region" description="Low complexity" evidence="1">
    <location>
        <begin position="308"/>
        <end position="318"/>
    </location>
</feature>
<feature type="compositionally biased region" description="Polar residues" evidence="1">
    <location>
        <begin position="495"/>
        <end position="505"/>
    </location>
</feature>
<name>E9GB52_DAPPU</name>
<evidence type="ECO:0000259" key="2">
    <source>
        <dbReference type="SMART" id="SM00808"/>
    </source>
</evidence>
<feature type="compositionally biased region" description="Basic and acidic residues" evidence="1">
    <location>
        <begin position="89"/>
        <end position="98"/>
    </location>
</feature>
<dbReference type="SMART" id="SM00808">
    <property type="entry name" value="FABD"/>
    <property type="match status" value="1"/>
</dbReference>
<feature type="domain" description="F-actin binding" evidence="2">
    <location>
        <begin position="682"/>
        <end position="814"/>
    </location>
</feature>
<feature type="compositionally biased region" description="Low complexity" evidence="1">
    <location>
        <begin position="547"/>
        <end position="561"/>
    </location>
</feature>